<dbReference type="Proteomes" id="UP000054564">
    <property type="component" value="Unassembled WGS sequence"/>
</dbReference>
<reference evidence="3" key="1">
    <citation type="submission" date="2014-03" db="EMBL/GenBank/DDBJ databases">
        <title>The Genome Sequence of Puccinia striiformis f. sp. tritici PST-78.</title>
        <authorList>
            <consortium name="The Broad Institute Genome Sequencing Platform"/>
            <person name="Cuomo C."/>
            <person name="Hulbert S."/>
            <person name="Chen X."/>
            <person name="Walker B."/>
            <person name="Young S.K."/>
            <person name="Zeng Q."/>
            <person name="Gargeya S."/>
            <person name="Fitzgerald M."/>
            <person name="Haas B."/>
            <person name="Abouelleil A."/>
            <person name="Alvarado L."/>
            <person name="Arachchi H.M."/>
            <person name="Berlin A.M."/>
            <person name="Chapman S.B."/>
            <person name="Goldberg J."/>
            <person name="Griggs A."/>
            <person name="Gujja S."/>
            <person name="Hansen M."/>
            <person name="Howarth C."/>
            <person name="Imamovic A."/>
            <person name="Larimer J."/>
            <person name="McCowan C."/>
            <person name="Montmayeur A."/>
            <person name="Murphy C."/>
            <person name="Neiman D."/>
            <person name="Pearson M."/>
            <person name="Priest M."/>
            <person name="Roberts A."/>
            <person name="Saif S."/>
            <person name="Shea T."/>
            <person name="Sisk P."/>
            <person name="Sykes S."/>
            <person name="Wortman J."/>
            <person name="Nusbaum C."/>
            <person name="Birren B."/>
        </authorList>
    </citation>
    <scope>NUCLEOTIDE SEQUENCE [LARGE SCALE GENOMIC DNA]</scope>
    <source>
        <strain evidence="3">race PST-78</strain>
    </source>
</reference>
<organism evidence="2 3">
    <name type="scientific">Puccinia striiformis f. sp. tritici PST-78</name>
    <dbReference type="NCBI Taxonomy" id="1165861"/>
    <lineage>
        <taxon>Eukaryota</taxon>
        <taxon>Fungi</taxon>
        <taxon>Dikarya</taxon>
        <taxon>Basidiomycota</taxon>
        <taxon>Pucciniomycotina</taxon>
        <taxon>Pucciniomycetes</taxon>
        <taxon>Pucciniales</taxon>
        <taxon>Pucciniaceae</taxon>
        <taxon>Puccinia</taxon>
    </lineage>
</organism>
<gene>
    <name evidence="2" type="ORF">PSTG_12590</name>
</gene>
<comment type="caution">
    <text evidence="2">The sequence shown here is derived from an EMBL/GenBank/DDBJ whole genome shotgun (WGS) entry which is preliminary data.</text>
</comment>
<dbReference type="EMBL" id="AJIL01000124">
    <property type="protein sequence ID" value="KNE94080.1"/>
    <property type="molecule type" value="Genomic_DNA"/>
</dbReference>
<evidence type="ECO:0000256" key="1">
    <source>
        <dbReference type="SAM" id="MobiDB-lite"/>
    </source>
</evidence>
<dbReference type="AlphaFoldDB" id="A0A0L0V453"/>
<dbReference type="STRING" id="1165861.A0A0L0V453"/>
<proteinExistence type="predicted"/>
<feature type="region of interest" description="Disordered" evidence="1">
    <location>
        <begin position="1"/>
        <end position="38"/>
    </location>
</feature>
<keyword evidence="3" id="KW-1185">Reference proteome</keyword>
<protein>
    <submittedName>
        <fullName evidence="2">Uncharacterized protein</fullName>
    </submittedName>
</protein>
<evidence type="ECO:0000313" key="2">
    <source>
        <dbReference type="EMBL" id="KNE94080.1"/>
    </source>
</evidence>
<accession>A0A0L0V453</accession>
<name>A0A0L0V453_9BASI</name>
<sequence>MDVNGSGRPGRDPRPDGFWVGFGQPPTPKNPSRPGQTRPLIGFGFGQPVLLSGRPALLESVVAGSHQARYSFVGNNPSKVLRTGKNYTYKGNPLIPLEKELKKYKYVPVPGILPFTGNPILHFRVLVMFLYQYKNQFLPKKIVNYPLVTSVKLGTKDLLPALSKISLKVISFKPFLVNDSKKKPDYIRSMDFMCVH</sequence>
<evidence type="ECO:0000313" key="3">
    <source>
        <dbReference type="Proteomes" id="UP000054564"/>
    </source>
</evidence>